<name>A0A6C1B6Y6_9RHOO</name>
<evidence type="ECO:0000256" key="1">
    <source>
        <dbReference type="ARBA" id="ARBA00005558"/>
    </source>
</evidence>
<dbReference type="InterPro" id="IPR037026">
    <property type="entry name" value="Vgr_OB-fold_dom_sf"/>
</dbReference>
<evidence type="ECO:0000313" key="7">
    <source>
        <dbReference type="Proteomes" id="UP000501991"/>
    </source>
</evidence>
<feature type="region of interest" description="Disordered" evidence="2">
    <location>
        <begin position="653"/>
        <end position="691"/>
    </location>
</feature>
<evidence type="ECO:0000259" key="4">
    <source>
        <dbReference type="Pfam" id="PF10106"/>
    </source>
</evidence>
<dbReference type="NCBIfam" id="TIGR03361">
    <property type="entry name" value="VI_Rhs_Vgr"/>
    <property type="match status" value="1"/>
</dbReference>
<dbReference type="Pfam" id="PF10106">
    <property type="entry name" value="DUF2345"/>
    <property type="match status" value="1"/>
</dbReference>
<dbReference type="SUPFAM" id="SSF69255">
    <property type="entry name" value="gp5 N-terminal domain-like"/>
    <property type="match status" value="1"/>
</dbReference>
<proteinExistence type="inferred from homology"/>
<comment type="similarity">
    <text evidence="1">Belongs to the VgrG protein family.</text>
</comment>
<dbReference type="InterPro" id="IPR017847">
    <property type="entry name" value="T6SS_RhsGE_Vgr_subset"/>
</dbReference>
<protein>
    <submittedName>
        <fullName evidence="6">Type VI secretion system tip protein VgrG</fullName>
    </submittedName>
</protein>
<feature type="domain" description="Gp5/Type VI secretion system Vgr protein OB-fold" evidence="3">
    <location>
        <begin position="448"/>
        <end position="496"/>
    </location>
</feature>
<dbReference type="SUPFAM" id="SSF69279">
    <property type="entry name" value="Phage tail proteins"/>
    <property type="match status" value="2"/>
</dbReference>
<reference evidence="6 7" key="1">
    <citation type="submission" date="2020-02" db="EMBL/GenBank/DDBJ databases">
        <title>Nitrogenibacter mangrovi gen. nov., sp. nov. isolated from mangrove sediment, a denitrifying betaproteobacterium.</title>
        <authorList>
            <person name="Liao H."/>
            <person name="Tian Y."/>
        </authorList>
    </citation>
    <scope>NUCLEOTIDE SEQUENCE [LARGE SCALE GENOMIC DNA]</scope>
    <source>
        <strain evidence="6 7">M9-3-2</strain>
    </source>
</reference>
<dbReference type="Gene3D" id="4.10.220.110">
    <property type="match status" value="1"/>
</dbReference>
<evidence type="ECO:0000259" key="3">
    <source>
        <dbReference type="Pfam" id="PF04717"/>
    </source>
</evidence>
<feature type="region of interest" description="Disordered" evidence="2">
    <location>
        <begin position="421"/>
        <end position="450"/>
    </location>
</feature>
<dbReference type="InterPro" id="IPR018769">
    <property type="entry name" value="VgrG2_DUF2345"/>
</dbReference>
<keyword evidence="7" id="KW-1185">Reference proteome</keyword>
<feature type="domain" description="Putative type VI secretion system Rhs element associated Vgr" evidence="5">
    <location>
        <begin position="527"/>
        <end position="632"/>
    </location>
</feature>
<dbReference type="AlphaFoldDB" id="A0A6C1B6Y6"/>
<dbReference type="InterPro" id="IPR006533">
    <property type="entry name" value="T6SS_Vgr_RhsGE"/>
</dbReference>
<accession>A0A6C1B6Y6</accession>
<dbReference type="Pfam" id="PF05954">
    <property type="entry name" value="Phage_GPD"/>
    <property type="match status" value="1"/>
</dbReference>
<dbReference type="Pfam" id="PF13296">
    <property type="entry name" value="T6SS_Vgr"/>
    <property type="match status" value="1"/>
</dbReference>
<feature type="domain" description="DUF2345" evidence="4">
    <location>
        <begin position="682"/>
        <end position="828"/>
    </location>
</feature>
<gene>
    <name evidence="6" type="ORF">G3580_17405</name>
</gene>
<evidence type="ECO:0000259" key="5">
    <source>
        <dbReference type="Pfam" id="PF13296"/>
    </source>
</evidence>
<dbReference type="Gene3D" id="3.55.50.10">
    <property type="entry name" value="Baseplate protein-like domains"/>
    <property type="match status" value="1"/>
</dbReference>
<dbReference type="KEGG" id="azq:G3580_17405"/>
<dbReference type="NCBIfam" id="TIGR01646">
    <property type="entry name" value="vgr_GE"/>
    <property type="match status" value="1"/>
</dbReference>
<evidence type="ECO:0000313" key="6">
    <source>
        <dbReference type="EMBL" id="QID19237.1"/>
    </source>
</evidence>
<dbReference type="InterPro" id="IPR006531">
    <property type="entry name" value="Gp5/Vgr_OB"/>
</dbReference>
<dbReference type="Gene3D" id="2.30.110.50">
    <property type="match status" value="1"/>
</dbReference>
<dbReference type="EMBL" id="CP048836">
    <property type="protein sequence ID" value="QID19237.1"/>
    <property type="molecule type" value="Genomic_DNA"/>
</dbReference>
<organism evidence="6 7">
    <name type="scientific">Nitrogeniibacter mangrovi</name>
    <dbReference type="NCBI Taxonomy" id="2016596"/>
    <lineage>
        <taxon>Bacteria</taxon>
        <taxon>Pseudomonadati</taxon>
        <taxon>Pseudomonadota</taxon>
        <taxon>Betaproteobacteria</taxon>
        <taxon>Rhodocyclales</taxon>
        <taxon>Zoogloeaceae</taxon>
        <taxon>Nitrogeniibacter</taxon>
    </lineage>
</organism>
<sequence length="929" mass="101000">MPSLRHLFDAPLSQHARLVRIDTALPDAALVVERFSGREAISELFRFEVDCLSGNAHFELKTLLGEEVTLRLRQADGTLRHWHGHVTEALNLGADGGLARYRLIIEPWLAFCAQRRDCFQFQDLDVLGIAEALFADYPMADWRAELTQPLRRYSRVTQYRETDFDFLRRLLAEEGLSWRFEHDQSAAAGDEATHARHRWVIFDREADAPACAQATIRFHRNDAPEREDSIQTLRDITQVVPNAVTRSSWDYKKLTATGAQALSALDMGEVPPLEIYDASSAYRFEDAEAARLRTDLLLSAFESEHRRLAGEGAVRRMAEGTTFTLLEHDQYRGDEATLRVLSVEHHAANNLGADAAELLKNTDLEHGTYRNRFVLQHASAPVVPLPIAPPRVGPQSALVVGHPEAALTTDRDHRVKIQYPWQRGSAPNRGGLTDTGSQDTEGNAPGDAGSGTWVRVAEWLAGPNWGSHFLPRIGTEVLVDFIDGDIDRPIIVGQLYNGDDLPPFSAGVDSGANHPGTVSGWHSHNHEAGVNQWLTDDAPGQLRTRLATSETEAQLGLGHLIDQRLDGAHRGPWRGTGFELRTDGWLAVRAGEGLLISATARQNATGTQMDVAEAVGQLRAAERTAQALSEAASAQGALALNANKQQTEFIDSLDPAKDGTFDGSVGGQEAKKAQPGSRTPGEPTERFATPTLVTEGPDDIGLSTPASTVLFASQHVHATVHEDLHIASAKTYATTAGEAASLFTHSGGIKSIAAAGSHTIQAHTDEMEILADESVTVTSSNDEIHILAKDTIVLKAGQSSVTLKGGDITFACPGTFSVKGAGNAFEGPGRVPAKVDDLPTGRIGREPNWLDLELRGWEAQPIKHTRYLVTFADGSSRRGTLDANGYAHLEDVPEGGKHTVEYENPDISRDPEPYSFDDLKASIKAFIGA</sequence>
<dbReference type="Proteomes" id="UP000501991">
    <property type="component" value="Chromosome"/>
</dbReference>
<dbReference type="Gene3D" id="2.40.50.230">
    <property type="entry name" value="Gp5 N-terminal domain"/>
    <property type="match status" value="1"/>
</dbReference>
<dbReference type="SUPFAM" id="SSF69349">
    <property type="entry name" value="Phage fibre proteins"/>
    <property type="match status" value="1"/>
</dbReference>
<evidence type="ECO:0000256" key="2">
    <source>
        <dbReference type="SAM" id="MobiDB-lite"/>
    </source>
</evidence>
<dbReference type="InterPro" id="IPR028244">
    <property type="entry name" value="T6SS_Rhs_Vgr_dom"/>
</dbReference>
<dbReference type="RefSeq" id="WP_173767637.1">
    <property type="nucleotide sequence ID" value="NZ_CP048836.1"/>
</dbReference>
<dbReference type="Pfam" id="PF04717">
    <property type="entry name" value="Phage_base_V"/>
    <property type="match status" value="1"/>
</dbReference>